<evidence type="ECO:0000313" key="1">
    <source>
        <dbReference type="Proteomes" id="UP000887576"/>
    </source>
</evidence>
<dbReference type="WBParaSite" id="JU765_v2.g8730.t1">
    <property type="protein sequence ID" value="JU765_v2.g8730.t1"/>
    <property type="gene ID" value="JU765_v2.g8730"/>
</dbReference>
<accession>A0AC34RNZ2</accession>
<sequence>MGNIFSKDGMGTKIIEALPGGGYFTAIFHAAAGNAVHAVQAAIAGFGTLAALTLGPVASAIAAAGTASLSAIFDQMGLSDDKKQEAIIAAENGKYDRAEILIKAGSEKVAENSRQLSTKSGELRCFKSVHGTYLRAYDRKWKVGMVPDWGGKVVFKAIHLRRFLSAHEDGHVVLVDRSQAWETWSPFKNEDGSWSFLSVHNRWLSASEDGSVTTVEKCAASEHFWVE</sequence>
<protein>
    <submittedName>
        <fullName evidence="2">Uncharacterized protein</fullName>
    </submittedName>
</protein>
<organism evidence="1 2">
    <name type="scientific">Panagrolaimus sp. JU765</name>
    <dbReference type="NCBI Taxonomy" id="591449"/>
    <lineage>
        <taxon>Eukaryota</taxon>
        <taxon>Metazoa</taxon>
        <taxon>Ecdysozoa</taxon>
        <taxon>Nematoda</taxon>
        <taxon>Chromadorea</taxon>
        <taxon>Rhabditida</taxon>
        <taxon>Tylenchina</taxon>
        <taxon>Panagrolaimomorpha</taxon>
        <taxon>Panagrolaimoidea</taxon>
        <taxon>Panagrolaimidae</taxon>
        <taxon>Panagrolaimus</taxon>
    </lineage>
</organism>
<dbReference type="Proteomes" id="UP000887576">
    <property type="component" value="Unplaced"/>
</dbReference>
<reference evidence="2" key="1">
    <citation type="submission" date="2022-11" db="UniProtKB">
        <authorList>
            <consortium name="WormBaseParasite"/>
        </authorList>
    </citation>
    <scope>IDENTIFICATION</scope>
</reference>
<name>A0AC34RNZ2_9BILA</name>
<evidence type="ECO:0000313" key="2">
    <source>
        <dbReference type="WBParaSite" id="JU765_v2.g8730.t1"/>
    </source>
</evidence>
<proteinExistence type="predicted"/>